<dbReference type="AlphaFoldDB" id="A0AAN7SLA4"/>
<keyword evidence="7" id="KW-0156">Chromatin regulator</keyword>
<comment type="subcellular location">
    <subcellularLocation>
        <location evidence="2">Chromosome</location>
    </subcellularLocation>
    <subcellularLocation>
        <location evidence="1">Nucleus</location>
    </subcellularLocation>
</comment>
<dbReference type="EMBL" id="JARPUR010000007">
    <property type="protein sequence ID" value="KAK4873523.1"/>
    <property type="molecule type" value="Genomic_DNA"/>
</dbReference>
<dbReference type="InterPro" id="IPR029425">
    <property type="entry name" value="MMS22L_N"/>
</dbReference>
<keyword evidence="6" id="KW-0227">DNA damage</keyword>
<reference evidence="14" key="1">
    <citation type="submission" date="2023-01" db="EMBL/GenBank/DDBJ databases">
        <title>Key to firefly adult light organ development and bioluminescence: homeobox transcription factors regulate luciferase expression and transportation to peroxisome.</title>
        <authorList>
            <person name="Fu X."/>
        </authorList>
    </citation>
    <scope>NUCLEOTIDE SEQUENCE [LARGE SCALE GENOMIC DNA]</scope>
</reference>
<name>A0AAN7SLA4_9COLE</name>
<evidence type="ECO:0000256" key="4">
    <source>
        <dbReference type="ARBA" id="ARBA00021061"/>
    </source>
</evidence>
<dbReference type="GO" id="GO:0031297">
    <property type="term" value="P:replication fork processing"/>
    <property type="evidence" value="ECO:0007669"/>
    <property type="project" value="InterPro"/>
</dbReference>
<evidence type="ECO:0000259" key="11">
    <source>
        <dbReference type="Pfam" id="PF14910"/>
    </source>
</evidence>
<keyword evidence="9" id="KW-0539">Nucleus</keyword>
<organism evidence="13 14">
    <name type="scientific">Aquatica leii</name>
    <dbReference type="NCBI Taxonomy" id="1421715"/>
    <lineage>
        <taxon>Eukaryota</taxon>
        <taxon>Metazoa</taxon>
        <taxon>Ecdysozoa</taxon>
        <taxon>Arthropoda</taxon>
        <taxon>Hexapoda</taxon>
        <taxon>Insecta</taxon>
        <taxon>Pterygota</taxon>
        <taxon>Neoptera</taxon>
        <taxon>Endopterygota</taxon>
        <taxon>Coleoptera</taxon>
        <taxon>Polyphaga</taxon>
        <taxon>Elateriformia</taxon>
        <taxon>Elateroidea</taxon>
        <taxon>Lampyridae</taxon>
        <taxon>Luciolinae</taxon>
        <taxon>Aquatica</taxon>
    </lineage>
</organism>
<dbReference type="InterPro" id="IPR042320">
    <property type="entry name" value="MMS22-like"/>
</dbReference>
<dbReference type="GO" id="GO:0006325">
    <property type="term" value="P:chromatin organization"/>
    <property type="evidence" value="ECO:0007669"/>
    <property type="project" value="UniProtKB-KW"/>
</dbReference>
<evidence type="ECO:0000256" key="5">
    <source>
        <dbReference type="ARBA" id="ARBA00022454"/>
    </source>
</evidence>
<proteinExistence type="inferred from homology"/>
<dbReference type="Pfam" id="PF14910">
    <property type="entry name" value="MMS22L_N"/>
    <property type="match status" value="1"/>
</dbReference>
<accession>A0AAN7SLA4</accession>
<keyword evidence="14" id="KW-1185">Reference proteome</keyword>
<keyword evidence="8" id="KW-0234">DNA repair</keyword>
<evidence type="ECO:0000256" key="2">
    <source>
        <dbReference type="ARBA" id="ARBA00004286"/>
    </source>
</evidence>
<evidence type="ECO:0000256" key="7">
    <source>
        <dbReference type="ARBA" id="ARBA00022853"/>
    </source>
</evidence>
<evidence type="ECO:0000256" key="1">
    <source>
        <dbReference type="ARBA" id="ARBA00004123"/>
    </source>
</evidence>
<evidence type="ECO:0000259" key="12">
    <source>
        <dbReference type="Pfam" id="PF14911"/>
    </source>
</evidence>
<dbReference type="InterPro" id="IPR029424">
    <property type="entry name" value="MMS22L_C"/>
</dbReference>
<gene>
    <name evidence="13" type="ORF">RN001_015552</name>
</gene>
<dbReference type="GO" id="GO:0043596">
    <property type="term" value="C:nuclear replication fork"/>
    <property type="evidence" value="ECO:0007669"/>
    <property type="project" value="TreeGrafter"/>
</dbReference>
<evidence type="ECO:0000313" key="13">
    <source>
        <dbReference type="EMBL" id="KAK4873523.1"/>
    </source>
</evidence>
<protein>
    <recommendedName>
        <fullName evidence="4">Protein MMS22-like</fullName>
    </recommendedName>
    <alternativeName>
        <fullName evidence="10">Methyl methanesulfonate-sensitivity protein 22-like</fullName>
    </alternativeName>
</protein>
<dbReference type="PANTHER" id="PTHR28547:SF1">
    <property type="entry name" value="PROTEIN MMS22-LIKE"/>
    <property type="match status" value="1"/>
</dbReference>
<evidence type="ECO:0000256" key="9">
    <source>
        <dbReference type="ARBA" id="ARBA00023242"/>
    </source>
</evidence>
<comment type="similarity">
    <text evidence="3">Belongs to the MMS22 family. MMS22L subfamily.</text>
</comment>
<feature type="domain" description="Protein MMS22-like N-terminal" evidence="11">
    <location>
        <begin position="234"/>
        <end position="539"/>
    </location>
</feature>
<dbReference type="Pfam" id="PF14911">
    <property type="entry name" value="MMS22L_C"/>
    <property type="match status" value="1"/>
</dbReference>
<evidence type="ECO:0000256" key="10">
    <source>
        <dbReference type="ARBA" id="ARBA00033326"/>
    </source>
</evidence>
<comment type="caution">
    <text evidence="13">The sequence shown here is derived from an EMBL/GenBank/DDBJ whole genome shotgun (WGS) entry which is preliminary data.</text>
</comment>
<dbReference type="Proteomes" id="UP001353858">
    <property type="component" value="Unassembled WGS sequence"/>
</dbReference>
<dbReference type="PANTHER" id="PTHR28547">
    <property type="entry name" value="PROTEIN MMS22-LIKE"/>
    <property type="match status" value="1"/>
</dbReference>
<evidence type="ECO:0000256" key="3">
    <source>
        <dbReference type="ARBA" id="ARBA00006585"/>
    </source>
</evidence>
<sequence>MYSHFDCSSETHLNLSINNISDEIQAIFGDQTCNFEFHSIDGRLYQNNLVVLEADVLFNIIRKQWVQLEDVVLEDTYLRNINFNELQETIIETLKLCRYSVHGHSCHQQVKTLLNTVQRWTSLSDKFLAKLTSPSVRDVGQPISTYFHLYLNMQWLLLCLEHLNGVSTYYVNIIKDLIIFSYTLYTKIDVVKDNPFTCTCIKHLWLLLQYFCEQSQADFWSAFNDAIKTFDEVFVLWLLYNVSLLHGYNTQGVYIGSGSLRVKENFTLIEMALKSINSNCNHVSKDNNSMLLKCCSMIYPLVNDWWVQSAKSEPYQILWEIFNKHLNISLDVQPNVDTAGELMEVVSHISQTTKNSFEYFLFMLREHLTKYPNQWARIKGRIYSKLSTNKMRELTTVGLYNVGLLFLTLAHNVNIAEITEKLVSLLDVKQVRINPQVLHIHMCLVILHAQQGHSVETVSAPLVKLIQEDVVEHKEKYNLLRSYIDGLDSVLNASKNYYLKQHAMIGSWVSKYITCCSFSDLCYFLNVLLCNVKSLRKECAWSEWEQVLKQHVLPGLKSVATMPNCPSQVGTLAALIDLNPASDYVLIFTSDPITANVTCQFITTLLEDVMEGYYGLPKHHETAILHAWVRCCLLSCDSVDKLSKNVSKISALSELFDDDSISANPLCAFIKYLGKSSSKLINPRELCEQCFGRLDSWITPYLASPTSEASALHMYTCMSLLFYHCSSLLYHKNRSNCLFNRLVNFFLLSADTLMGKVPHAHVLSALQRTWHLFMHGIYTLDYSSDAYVERTLRDMVLRYIPLLSINNSPILKCFKNERLAVFILERISISFLTHSSRSLEVNTTKALKIIELVLENTSNMEVVVKCTLPGIFEVILFQSNKSLAIDLVRHIASCERNESVMQHIKCAFIATTEKHLAFHTQNYFQFASVLVKIMPVDMREFLPTVKKQVVEIERIRGVGYDNVLRQGLSRLEMLLTQF</sequence>
<keyword evidence="5" id="KW-0158">Chromosome</keyword>
<evidence type="ECO:0000313" key="14">
    <source>
        <dbReference type="Proteomes" id="UP001353858"/>
    </source>
</evidence>
<dbReference type="GO" id="GO:0000724">
    <property type="term" value="P:double-strand break repair via homologous recombination"/>
    <property type="evidence" value="ECO:0007669"/>
    <property type="project" value="InterPro"/>
</dbReference>
<evidence type="ECO:0000256" key="8">
    <source>
        <dbReference type="ARBA" id="ARBA00023204"/>
    </source>
</evidence>
<evidence type="ECO:0000256" key="6">
    <source>
        <dbReference type="ARBA" id="ARBA00022763"/>
    </source>
</evidence>
<feature type="domain" description="MMS22-like C-terminal" evidence="12">
    <location>
        <begin position="638"/>
        <end position="974"/>
    </location>
</feature>